<protein>
    <submittedName>
        <fullName evidence="2">Amidase family protein</fullName>
    </submittedName>
</protein>
<dbReference type="PANTHER" id="PTHR42678">
    <property type="entry name" value="AMIDASE"/>
    <property type="match status" value="1"/>
</dbReference>
<sequence>MLLEISARKPFHCEPCRQPSEENSNTPHHGVVLIAAGAGIFSLVKAEGLPPYPLAEPDYSSKRQLDFSAFEAALSGLDPNRIAVMDTLVAEVTLLELQVLMNNGQFSAEELVTYYVQRIRAYDMDKLNSVLELNPEALAFARDLDVERAAGTVRSPMHGIPVLFKDNIATGEGMHTTAGAWAMRDWQPSRDAFLVSQLREAGAIVLGKTNLSEWANYMDVDMPNGFSVLGGQTRNPYGPYGTLGSSSGSAVAAAANFAAVTVGTETQGSIILPAKINGVVGLKTSRGLVSRDHILPLVDWMDVPGPIGRTVSDVAVMLSAMTDEDEKDLVTFDAVEVAGTDYTQFLVAENAVGKKLGIVVQDNAFIDQMIADFELGEDSASQFRQAMIQSNDKVRMQATPFVDIGIELVEVSAAAMPSTPDLSAFIDYGFRSALDAFLTDLSDEAPVRSLAEIVDINSADSDNRAPYGQGYLESAMKSPLTPDEYAAQVAESMSVADDLGSLFEAYALDVLLSDSQIYAATGFPALTVPAGYGEDGQPEGIILIGDFLGEDNLIIIGYAYEQATQARQMPDLDKTISEIDSMVNR</sequence>
<evidence type="ECO:0000313" key="3">
    <source>
        <dbReference type="Proteomes" id="UP001623232"/>
    </source>
</evidence>
<dbReference type="Gene3D" id="3.90.1300.10">
    <property type="entry name" value="Amidase signature (AS) domain"/>
    <property type="match status" value="1"/>
</dbReference>
<feature type="domain" description="Amidase" evidence="1">
    <location>
        <begin position="110"/>
        <end position="364"/>
    </location>
</feature>
<reference evidence="2 3" key="1">
    <citation type="submission" date="2023-04" db="EMBL/GenBank/DDBJ databases">
        <title>Complete genome sequence of Alisedimentitalea scapharcae.</title>
        <authorList>
            <person name="Rong J.-C."/>
            <person name="Yi M.-L."/>
            <person name="Zhao Q."/>
        </authorList>
    </citation>
    <scope>NUCLEOTIDE SEQUENCE [LARGE SCALE GENOMIC DNA]</scope>
    <source>
        <strain evidence="2 3">KCTC 42119</strain>
    </source>
</reference>
<evidence type="ECO:0000313" key="2">
    <source>
        <dbReference type="EMBL" id="WZK87298.1"/>
    </source>
</evidence>
<dbReference type="Pfam" id="PF01425">
    <property type="entry name" value="Amidase"/>
    <property type="match status" value="1"/>
</dbReference>
<organism evidence="2 3">
    <name type="scientific">Aliisedimentitalea scapharcae</name>
    <dbReference type="NCBI Taxonomy" id="1524259"/>
    <lineage>
        <taxon>Bacteria</taxon>
        <taxon>Pseudomonadati</taxon>
        <taxon>Pseudomonadota</taxon>
        <taxon>Alphaproteobacteria</taxon>
        <taxon>Rhodobacterales</taxon>
        <taxon>Roseobacteraceae</taxon>
        <taxon>Aliisedimentitalea</taxon>
    </lineage>
</organism>
<dbReference type="InterPro" id="IPR036928">
    <property type="entry name" value="AS_sf"/>
</dbReference>
<dbReference type="PANTHER" id="PTHR42678:SF34">
    <property type="entry name" value="OS04G0183300 PROTEIN"/>
    <property type="match status" value="1"/>
</dbReference>
<gene>
    <name evidence="2" type="ORF">QEZ52_11720</name>
</gene>
<keyword evidence="3" id="KW-1185">Reference proteome</keyword>
<dbReference type="RefSeq" id="WP_406644534.1">
    <property type="nucleotide sequence ID" value="NZ_CP123584.1"/>
</dbReference>
<dbReference type="InterPro" id="IPR023631">
    <property type="entry name" value="Amidase_dom"/>
</dbReference>
<accession>A0ABZ2XNM9</accession>
<name>A0ABZ2XNM9_9RHOB</name>
<dbReference type="SUPFAM" id="SSF75304">
    <property type="entry name" value="Amidase signature (AS) enzymes"/>
    <property type="match status" value="1"/>
</dbReference>
<dbReference type="EMBL" id="CP123584">
    <property type="protein sequence ID" value="WZK87298.1"/>
    <property type="molecule type" value="Genomic_DNA"/>
</dbReference>
<dbReference type="Proteomes" id="UP001623232">
    <property type="component" value="Chromosome"/>
</dbReference>
<evidence type="ECO:0000259" key="1">
    <source>
        <dbReference type="Pfam" id="PF01425"/>
    </source>
</evidence>
<proteinExistence type="predicted"/>